<feature type="transmembrane region" description="Helical" evidence="1">
    <location>
        <begin position="440"/>
        <end position="459"/>
    </location>
</feature>
<feature type="transmembrane region" description="Helical" evidence="1">
    <location>
        <begin position="221"/>
        <end position="242"/>
    </location>
</feature>
<dbReference type="EMBL" id="JBHMBL010000002">
    <property type="protein sequence ID" value="MFB9642874.1"/>
    <property type="molecule type" value="Genomic_DNA"/>
</dbReference>
<feature type="transmembrane region" description="Helical" evidence="1">
    <location>
        <begin position="6"/>
        <end position="26"/>
    </location>
</feature>
<proteinExistence type="predicted"/>
<keyword evidence="1" id="KW-0472">Membrane</keyword>
<dbReference type="InterPro" id="IPR046671">
    <property type="entry name" value="DUF6541"/>
</dbReference>
<gene>
    <name evidence="2" type="ORF">ACFFQV_11300</name>
</gene>
<comment type="caution">
    <text evidence="2">The sequence shown here is derived from an EMBL/GenBank/DDBJ whole genome shotgun (WGS) entry which is preliminary data.</text>
</comment>
<feature type="transmembrane region" description="Helical" evidence="1">
    <location>
        <begin position="192"/>
        <end position="214"/>
    </location>
</feature>
<feature type="transmembrane region" description="Helical" evidence="1">
    <location>
        <begin position="377"/>
        <end position="395"/>
    </location>
</feature>
<keyword evidence="3" id="KW-1185">Reference proteome</keyword>
<sequence>MTWLEFVPVFATVVALLIGIGAPISAALRLRGIAFVGVAIGSSIASIGLSAFLAPKVGLSWTLAAPLGLSLIVAVAVLTLRRRLTIPPDPRGRNEWGRPFLFQLSAVLLGSALALLFIAPQIGDPGHPAQTYDTVFHLNAVEWILDTGNASPTAMTMTTPGRATTFYPTLWHAIVALVVQLTGASVPVATNAVALVVASVVWTVACVFLARVLFGRAPFHAVLVGGLSAVFGAFPAMLLWFGVLYPNLLAVSILPLALALLAALVQQRSMLGMRSIALALTAAWVIGGMTLAHPNALFSLFVLTIPLVVSAAVRLVRRASPQRRIRVAALSAIAAIALFAVEAFAFSRTTTTDNAWLPSRSFPAAVREALTNSPIDLSYAWVVSALMVIGIVVALRRPRLRWAVAAYLLSVLLYAVAIGWPAGPLRTAITGVWYNDSYRLAALTPILAIPLAALGTVRIARWLAGGIRLGRSRTRRAPALPAIATMIIVGLLAISVPFTSTVIDSGRFIAARYHLDDRSAMLSADEVALLEQLPQLVPENAVIAGNPWNGSSLVYAYTGRRTLFPHVGGAYPDAYWALAEGLSDGTPEACAAAHDLGVTHVLDFGERYIFAEDLRAEEFPGITNVSGSDTLTLIAERGDAKLYEVTGC</sequence>
<feature type="transmembrane region" description="Helical" evidence="1">
    <location>
        <begin position="59"/>
        <end position="80"/>
    </location>
</feature>
<evidence type="ECO:0000256" key="1">
    <source>
        <dbReference type="SAM" id="Phobius"/>
    </source>
</evidence>
<feature type="transmembrane region" description="Helical" evidence="1">
    <location>
        <begin position="402"/>
        <end position="420"/>
    </location>
</feature>
<reference evidence="2 3" key="1">
    <citation type="submission" date="2024-09" db="EMBL/GenBank/DDBJ databases">
        <authorList>
            <person name="Sun Q."/>
            <person name="Mori K."/>
        </authorList>
    </citation>
    <scope>NUCLEOTIDE SEQUENCE [LARGE SCALE GENOMIC DNA]</scope>
    <source>
        <strain evidence="2 3">JCM 14321</strain>
    </source>
</reference>
<feature type="transmembrane region" description="Helical" evidence="1">
    <location>
        <begin position="100"/>
        <end position="119"/>
    </location>
</feature>
<dbReference type="RefSeq" id="WP_157422438.1">
    <property type="nucleotide sequence ID" value="NZ_BAAANI010000002.1"/>
</dbReference>
<evidence type="ECO:0000313" key="2">
    <source>
        <dbReference type="EMBL" id="MFB9642874.1"/>
    </source>
</evidence>
<feature type="transmembrane region" description="Helical" evidence="1">
    <location>
        <begin position="328"/>
        <end position="347"/>
    </location>
</feature>
<keyword evidence="1" id="KW-0812">Transmembrane</keyword>
<feature type="transmembrane region" description="Helical" evidence="1">
    <location>
        <begin position="272"/>
        <end position="291"/>
    </location>
</feature>
<feature type="transmembrane region" description="Helical" evidence="1">
    <location>
        <begin position="248"/>
        <end position="265"/>
    </location>
</feature>
<evidence type="ECO:0000313" key="3">
    <source>
        <dbReference type="Proteomes" id="UP001589667"/>
    </source>
</evidence>
<feature type="transmembrane region" description="Helical" evidence="1">
    <location>
        <begin position="479"/>
        <end position="498"/>
    </location>
</feature>
<keyword evidence="1" id="KW-1133">Transmembrane helix</keyword>
<feature type="transmembrane region" description="Helical" evidence="1">
    <location>
        <begin position="33"/>
        <end position="53"/>
    </location>
</feature>
<name>A0ABV5SRA7_9MICO</name>
<protein>
    <submittedName>
        <fullName evidence="2">DUF6541 family protein</fullName>
    </submittedName>
</protein>
<feature type="transmembrane region" description="Helical" evidence="1">
    <location>
        <begin position="297"/>
        <end position="316"/>
    </location>
</feature>
<dbReference type="Proteomes" id="UP001589667">
    <property type="component" value="Unassembled WGS sequence"/>
</dbReference>
<dbReference type="Pfam" id="PF20176">
    <property type="entry name" value="DUF6541"/>
    <property type="match status" value="1"/>
</dbReference>
<accession>A0ABV5SRA7</accession>
<organism evidence="2 3">
    <name type="scientific">Agromyces lapidis</name>
    <dbReference type="NCBI Taxonomy" id="279574"/>
    <lineage>
        <taxon>Bacteria</taxon>
        <taxon>Bacillati</taxon>
        <taxon>Actinomycetota</taxon>
        <taxon>Actinomycetes</taxon>
        <taxon>Micrococcales</taxon>
        <taxon>Microbacteriaceae</taxon>
        <taxon>Agromyces</taxon>
    </lineage>
</organism>